<accession>A0AAE1X0D2</accession>
<sequence>MACGRAHRKKAEISPATEVATSKPVSGLVGFIDSAIEVVDLEYINTYFTLLSKASKEGKDIGMYLLRLILECSSIAIASGLEWIKLSRVMDSVGMPTLMDRPAEGKSKGRKKRRLIPEWTSRRRSQDDRPGAKTLPFMWKANKAKEGGKIRSCSYSRSTITEVCLEYRYNYLIRNSELIFIEKLNELYYVISYWDNPGNYCWKGDPSERWNPPRISAIQLAAAITASARIYMYPFISREDCYYTDTDSVVLGQPLPEEWISSSTLEKERLALPIQEDENRLGPTKKGMLAGPRSLRKTLSRNGRM</sequence>
<keyword evidence="3" id="KW-1185">Reference proteome</keyword>
<name>A0AAE1X0D2_9LAMI</name>
<organism evidence="2 3">
    <name type="scientific">Sesamum angolense</name>
    <dbReference type="NCBI Taxonomy" id="2727404"/>
    <lineage>
        <taxon>Eukaryota</taxon>
        <taxon>Viridiplantae</taxon>
        <taxon>Streptophyta</taxon>
        <taxon>Embryophyta</taxon>
        <taxon>Tracheophyta</taxon>
        <taxon>Spermatophyta</taxon>
        <taxon>Magnoliopsida</taxon>
        <taxon>eudicotyledons</taxon>
        <taxon>Gunneridae</taxon>
        <taxon>Pentapetalae</taxon>
        <taxon>asterids</taxon>
        <taxon>lamiids</taxon>
        <taxon>Lamiales</taxon>
        <taxon>Pedaliaceae</taxon>
        <taxon>Sesamum</taxon>
    </lineage>
</organism>
<feature type="compositionally biased region" description="Basic and acidic residues" evidence="1">
    <location>
        <begin position="120"/>
        <end position="131"/>
    </location>
</feature>
<dbReference type="InterPro" id="IPR043502">
    <property type="entry name" value="DNA/RNA_pol_sf"/>
</dbReference>
<dbReference type="Proteomes" id="UP001289374">
    <property type="component" value="Unassembled WGS sequence"/>
</dbReference>
<proteinExistence type="predicted"/>
<evidence type="ECO:0000313" key="3">
    <source>
        <dbReference type="Proteomes" id="UP001289374"/>
    </source>
</evidence>
<reference evidence="2" key="2">
    <citation type="journal article" date="2024" name="Plant">
        <title>Genomic evolution and insights into agronomic trait innovations of Sesamum species.</title>
        <authorList>
            <person name="Miao H."/>
            <person name="Wang L."/>
            <person name="Qu L."/>
            <person name="Liu H."/>
            <person name="Sun Y."/>
            <person name="Le M."/>
            <person name="Wang Q."/>
            <person name="Wei S."/>
            <person name="Zheng Y."/>
            <person name="Lin W."/>
            <person name="Duan Y."/>
            <person name="Cao H."/>
            <person name="Xiong S."/>
            <person name="Wang X."/>
            <person name="Wei L."/>
            <person name="Li C."/>
            <person name="Ma Q."/>
            <person name="Ju M."/>
            <person name="Zhao R."/>
            <person name="Li G."/>
            <person name="Mu C."/>
            <person name="Tian Q."/>
            <person name="Mei H."/>
            <person name="Zhang T."/>
            <person name="Gao T."/>
            <person name="Zhang H."/>
        </authorList>
    </citation>
    <scope>NUCLEOTIDE SEQUENCE</scope>
    <source>
        <strain evidence="2">K16</strain>
    </source>
</reference>
<dbReference type="SUPFAM" id="SSF56672">
    <property type="entry name" value="DNA/RNA polymerases"/>
    <property type="match status" value="1"/>
</dbReference>
<feature type="region of interest" description="Disordered" evidence="1">
    <location>
        <begin position="100"/>
        <end position="132"/>
    </location>
</feature>
<comment type="caution">
    <text evidence="2">The sequence shown here is derived from an EMBL/GenBank/DDBJ whole genome shotgun (WGS) entry which is preliminary data.</text>
</comment>
<evidence type="ECO:0000313" key="2">
    <source>
        <dbReference type="EMBL" id="KAK4402953.1"/>
    </source>
</evidence>
<feature type="compositionally biased region" description="Basic residues" evidence="1">
    <location>
        <begin position="294"/>
        <end position="305"/>
    </location>
</feature>
<feature type="region of interest" description="Disordered" evidence="1">
    <location>
        <begin position="280"/>
        <end position="305"/>
    </location>
</feature>
<gene>
    <name evidence="2" type="ORF">Sango_1036000</name>
</gene>
<dbReference type="InterPro" id="IPR023211">
    <property type="entry name" value="DNA_pol_palm_dom_sf"/>
</dbReference>
<reference evidence="2" key="1">
    <citation type="submission" date="2020-06" db="EMBL/GenBank/DDBJ databases">
        <authorList>
            <person name="Li T."/>
            <person name="Hu X."/>
            <person name="Zhang T."/>
            <person name="Song X."/>
            <person name="Zhang H."/>
            <person name="Dai N."/>
            <person name="Sheng W."/>
            <person name="Hou X."/>
            <person name="Wei L."/>
        </authorList>
    </citation>
    <scope>NUCLEOTIDE SEQUENCE</scope>
    <source>
        <strain evidence="2">K16</strain>
        <tissue evidence="2">Leaf</tissue>
    </source>
</reference>
<dbReference type="AlphaFoldDB" id="A0AAE1X0D2"/>
<dbReference type="Gene3D" id="3.90.1600.10">
    <property type="entry name" value="Palm domain of DNA polymerase"/>
    <property type="match status" value="1"/>
</dbReference>
<protein>
    <submittedName>
        <fullName evidence="2">DNA polymerase</fullName>
    </submittedName>
</protein>
<evidence type="ECO:0000256" key="1">
    <source>
        <dbReference type="SAM" id="MobiDB-lite"/>
    </source>
</evidence>
<dbReference type="EMBL" id="JACGWL010000005">
    <property type="protein sequence ID" value="KAK4402953.1"/>
    <property type="molecule type" value="Genomic_DNA"/>
</dbReference>